<comment type="cofactor">
    <cofactor evidence="6">
        <name>Mg(2+)</name>
        <dbReference type="ChEBI" id="CHEBI:18420"/>
    </cofactor>
    <cofactor evidence="6">
        <name>Mn(2+)</name>
        <dbReference type="ChEBI" id="CHEBI:29035"/>
    </cofactor>
    <text evidence="6">Mg(2+). Can also accept Mn(2+).</text>
</comment>
<evidence type="ECO:0000256" key="7">
    <source>
        <dbReference type="RuleBase" id="RU003835"/>
    </source>
</evidence>
<comment type="similarity">
    <text evidence="1 6 7">Belongs to the acetokinase family.</text>
</comment>
<evidence type="ECO:0000256" key="2">
    <source>
        <dbReference type="ARBA" id="ARBA00022679"/>
    </source>
</evidence>
<comment type="catalytic activity">
    <reaction evidence="6">
        <text>acetate + ATP = acetyl phosphate + ADP</text>
        <dbReference type="Rhea" id="RHEA:11352"/>
        <dbReference type="ChEBI" id="CHEBI:22191"/>
        <dbReference type="ChEBI" id="CHEBI:30089"/>
        <dbReference type="ChEBI" id="CHEBI:30616"/>
        <dbReference type="ChEBI" id="CHEBI:456216"/>
        <dbReference type="EC" id="2.7.2.1"/>
    </reaction>
</comment>
<organism evidence="8 9">
    <name type="scientific">Levilactobacillus angrenensis</name>
    <dbReference type="NCBI Taxonomy" id="2486020"/>
    <lineage>
        <taxon>Bacteria</taxon>
        <taxon>Bacillati</taxon>
        <taxon>Bacillota</taxon>
        <taxon>Bacilli</taxon>
        <taxon>Lactobacillales</taxon>
        <taxon>Lactobacillaceae</taxon>
        <taxon>Levilactobacillus</taxon>
    </lineage>
</organism>
<dbReference type="SUPFAM" id="SSF53067">
    <property type="entry name" value="Actin-like ATPase domain"/>
    <property type="match status" value="2"/>
</dbReference>
<keyword evidence="4 6" id="KW-0418">Kinase</keyword>
<dbReference type="PIRSF" id="PIRSF000722">
    <property type="entry name" value="Acetate_prop_kin"/>
    <property type="match status" value="1"/>
</dbReference>
<proteinExistence type="inferred from homology"/>
<keyword evidence="2 6" id="KW-0808">Transferase</keyword>
<dbReference type="InterPro" id="IPR004372">
    <property type="entry name" value="Ac/propionate_kinase"/>
</dbReference>
<dbReference type="PRINTS" id="PR00471">
    <property type="entry name" value="ACETATEKNASE"/>
</dbReference>
<protein>
    <recommendedName>
        <fullName evidence="6">Acetate kinase</fullName>
        <ecNumber evidence="6">2.7.2.1</ecNumber>
    </recommendedName>
    <alternativeName>
        <fullName evidence="6">Acetokinase</fullName>
    </alternativeName>
</protein>
<feature type="binding site" evidence="6">
    <location>
        <begin position="280"/>
        <end position="282"/>
    </location>
    <ligand>
        <name>ATP</name>
        <dbReference type="ChEBI" id="CHEBI:30616"/>
    </ligand>
</feature>
<gene>
    <name evidence="6" type="primary">ackA</name>
    <name evidence="8" type="ORF">ACFP1M_11335</name>
</gene>
<feature type="active site" description="Proton donor/acceptor" evidence="6">
    <location>
        <position position="146"/>
    </location>
</feature>
<name>A0ABW1UBR8_9LACO</name>
<dbReference type="PROSITE" id="PS01076">
    <property type="entry name" value="ACETATE_KINASE_2"/>
    <property type="match status" value="1"/>
</dbReference>
<keyword evidence="6" id="KW-0963">Cytoplasm</keyword>
<dbReference type="PANTHER" id="PTHR21060:SF15">
    <property type="entry name" value="ACETATE KINASE-RELATED"/>
    <property type="match status" value="1"/>
</dbReference>
<evidence type="ECO:0000256" key="4">
    <source>
        <dbReference type="ARBA" id="ARBA00022777"/>
    </source>
</evidence>
<feature type="binding site" evidence="6">
    <location>
        <position position="89"/>
    </location>
    <ligand>
        <name>substrate</name>
    </ligand>
</feature>
<evidence type="ECO:0000313" key="9">
    <source>
        <dbReference type="Proteomes" id="UP001596258"/>
    </source>
</evidence>
<evidence type="ECO:0000256" key="6">
    <source>
        <dbReference type="HAMAP-Rule" id="MF_00020"/>
    </source>
</evidence>
<comment type="caution">
    <text evidence="8">The sequence shown here is derived from an EMBL/GenBank/DDBJ whole genome shotgun (WGS) entry which is preliminary data.</text>
</comment>
<evidence type="ECO:0000256" key="3">
    <source>
        <dbReference type="ARBA" id="ARBA00022741"/>
    </source>
</evidence>
<feature type="binding site" evidence="6">
    <location>
        <begin position="328"/>
        <end position="332"/>
    </location>
    <ligand>
        <name>ATP</name>
        <dbReference type="ChEBI" id="CHEBI:30616"/>
    </ligand>
</feature>
<comment type="pathway">
    <text evidence="6">Metabolic intermediate biosynthesis; acetyl-CoA biosynthesis; acetyl-CoA from acetate: step 1/2.</text>
</comment>
<comment type="subunit">
    <text evidence="6">Homodimer.</text>
</comment>
<dbReference type="Proteomes" id="UP001596258">
    <property type="component" value="Unassembled WGS sequence"/>
</dbReference>
<dbReference type="EMBL" id="JBHSSO010000070">
    <property type="protein sequence ID" value="MFC6290766.1"/>
    <property type="molecule type" value="Genomic_DNA"/>
</dbReference>
<evidence type="ECO:0000256" key="5">
    <source>
        <dbReference type="ARBA" id="ARBA00022840"/>
    </source>
</evidence>
<dbReference type="GO" id="GO:0016301">
    <property type="term" value="F:kinase activity"/>
    <property type="evidence" value="ECO:0007669"/>
    <property type="project" value="UniProtKB-KW"/>
</dbReference>
<keyword evidence="5 6" id="KW-0067">ATP-binding</keyword>
<keyword evidence="6" id="KW-0479">Metal-binding</keyword>
<feature type="binding site" evidence="6">
    <location>
        <position position="15"/>
    </location>
    <ligand>
        <name>ATP</name>
        <dbReference type="ChEBI" id="CHEBI:30616"/>
    </ligand>
</feature>
<accession>A0ABW1UBR8</accession>
<dbReference type="Gene3D" id="3.30.420.40">
    <property type="match status" value="2"/>
</dbReference>
<dbReference type="HAMAP" id="MF_00020">
    <property type="entry name" value="Acetate_kinase"/>
    <property type="match status" value="1"/>
</dbReference>
<dbReference type="EC" id="2.7.2.1" evidence="6"/>
<reference evidence="9" key="1">
    <citation type="journal article" date="2019" name="Int. J. Syst. Evol. Microbiol.">
        <title>The Global Catalogue of Microorganisms (GCM) 10K type strain sequencing project: providing services to taxonomists for standard genome sequencing and annotation.</title>
        <authorList>
            <consortium name="The Broad Institute Genomics Platform"/>
            <consortium name="The Broad Institute Genome Sequencing Center for Infectious Disease"/>
            <person name="Wu L."/>
            <person name="Ma J."/>
        </authorList>
    </citation>
    <scope>NUCLEOTIDE SEQUENCE [LARGE SCALE GENOMIC DNA]</scope>
    <source>
        <strain evidence="9">CCM 8893</strain>
    </source>
</reference>
<sequence>MPKILSVNAGSSSLKFKLYAMPAEDVVISGLVDRIGHSDCIFTYEYQGTKHKSVQAVQNHTEAVQLVTDALLDSGAIRDKSEIVGIGHRVAHGGRDYTQSTEITPVVQQKIDELSDMSPLHNPVNLLGIEAFEKLLPDAREVAVFDTSFHSTIPSKAYMYALPFEYYEKYGIRRYGFHGQSHQYIYSEVNRRYDRDFSRKIISCHLGNGASVCAIKDGKSVNTSMGFTPLAGLVMGTRSGDVDPNILPFLAEKEDLSAADVRQILNHKSGLLGLSGVSNDVRDVLKAEADGNKRAELALQVYVHQIQTYIAAYTADLGGLQTLVFTAGVGEHSAPIRERVCAALGYLGVKIDADANQDNDLDISAADSRVKVLVIPTNEELVIARETEKVLDS</sequence>
<keyword evidence="6" id="KW-0460">Magnesium</keyword>
<dbReference type="PANTHER" id="PTHR21060">
    <property type="entry name" value="ACETATE KINASE"/>
    <property type="match status" value="1"/>
</dbReference>
<keyword evidence="3 6" id="KW-0547">Nucleotide-binding</keyword>
<dbReference type="InterPro" id="IPR043129">
    <property type="entry name" value="ATPase_NBD"/>
</dbReference>
<keyword evidence="9" id="KW-1185">Reference proteome</keyword>
<feature type="binding site" evidence="6">
    <location>
        <position position="379"/>
    </location>
    <ligand>
        <name>Mg(2+)</name>
        <dbReference type="ChEBI" id="CHEBI:18420"/>
    </ligand>
</feature>
<feature type="binding site" evidence="6">
    <location>
        <position position="8"/>
    </location>
    <ligand>
        <name>Mg(2+)</name>
        <dbReference type="ChEBI" id="CHEBI:18420"/>
    </ligand>
</feature>
<dbReference type="InterPro" id="IPR000890">
    <property type="entry name" value="Aliphatic_acid_kin_short-chain"/>
</dbReference>
<dbReference type="CDD" id="cd24010">
    <property type="entry name" value="ASKHA_NBD_AcK_PK"/>
    <property type="match status" value="1"/>
</dbReference>
<dbReference type="Pfam" id="PF00871">
    <property type="entry name" value="Acetate_kinase"/>
    <property type="match status" value="1"/>
</dbReference>
<feature type="site" description="Transition state stabilizer" evidence="6">
    <location>
        <position position="178"/>
    </location>
</feature>
<comment type="subcellular location">
    <subcellularLocation>
        <location evidence="6">Cytoplasm</location>
    </subcellularLocation>
</comment>
<dbReference type="RefSeq" id="WP_125575062.1">
    <property type="nucleotide sequence ID" value="NZ_JBHSSO010000070.1"/>
</dbReference>
<dbReference type="InterPro" id="IPR023865">
    <property type="entry name" value="Aliphatic_acid_kinase_CS"/>
</dbReference>
<dbReference type="PROSITE" id="PS01075">
    <property type="entry name" value="ACETATE_KINASE_1"/>
    <property type="match status" value="1"/>
</dbReference>
<evidence type="ECO:0000313" key="8">
    <source>
        <dbReference type="EMBL" id="MFC6290766.1"/>
    </source>
</evidence>
<feature type="binding site" evidence="6">
    <location>
        <begin position="205"/>
        <end position="209"/>
    </location>
    <ligand>
        <name>ATP</name>
        <dbReference type="ChEBI" id="CHEBI:30616"/>
    </ligand>
</feature>
<feature type="site" description="Transition state stabilizer" evidence="6">
    <location>
        <position position="238"/>
    </location>
</feature>
<comment type="function">
    <text evidence="6">Catalyzes the formation of acetyl phosphate from acetate and ATP. Can also catalyze the reverse reaction.</text>
</comment>
<dbReference type="NCBIfam" id="TIGR00016">
    <property type="entry name" value="ackA"/>
    <property type="match status" value="1"/>
</dbReference>
<evidence type="ECO:0000256" key="1">
    <source>
        <dbReference type="ARBA" id="ARBA00008748"/>
    </source>
</evidence>